<organism evidence="4 5">
    <name type="scientific">Abrus precatorius</name>
    <name type="common">Indian licorice</name>
    <name type="synonym">Glycine abrus</name>
    <dbReference type="NCBI Taxonomy" id="3816"/>
    <lineage>
        <taxon>Eukaryota</taxon>
        <taxon>Viridiplantae</taxon>
        <taxon>Streptophyta</taxon>
        <taxon>Embryophyta</taxon>
        <taxon>Tracheophyta</taxon>
        <taxon>Spermatophyta</taxon>
        <taxon>Magnoliopsida</taxon>
        <taxon>eudicotyledons</taxon>
        <taxon>Gunneridae</taxon>
        <taxon>Pentapetalae</taxon>
        <taxon>rosids</taxon>
        <taxon>fabids</taxon>
        <taxon>Fabales</taxon>
        <taxon>Fabaceae</taxon>
        <taxon>Papilionoideae</taxon>
        <taxon>50 kb inversion clade</taxon>
        <taxon>NPAAA clade</taxon>
        <taxon>indigoferoid/millettioid clade</taxon>
        <taxon>Abreae</taxon>
        <taxon>Abrus</taxon>
    </lineage>
</organism>
<feature type="compositionally biased region" description="Basic and acidic residues" evidence="2">
    <location>
        <begin position="654"/>
        <end position="672"/>
    </location>
</feature>
<feature type="region of interest" description="Disordered" evidence="2">
    <location>
        <begin position="289"/>
        <end position="315"/>
    </location>
</feature>
<evidence type="ECO:0000256" key="2">
    <source>
        <dbReference type="SAM" id="MobiDB-lite"/>
    </source>
</evidence>
<dbReference type="Pfam" id="PF13920">
    <property type="entry name" value="zf-C3HC4_3"/>
    <property type="match status" value="1"/>
</dbReference>
<dbReference type="AlphaFoldDB" id="A0A8B8KKC5"/>
<proteinExistence type="predicted"/>
<dbReference type="InterPro" id="IPR001841">
    <property type="entry name" value="Znf_RING"/>
</dbReference>
<dbReference type="InterPro" id="IPR013083">
    <property type="entry name" value="Znf_RING/FYVE/PHD"/>
</dbReference>
<dbReference type="GO" id="GO:0008270">
    <property type="term" value="F:zinc ion binding"/>
    <property type="evidence" value="ECO:0007669"/>
    <property type="project" value="UniProtKB-KW"/>
</dbReference>
<dbReference type="PROSITE" id="PS50089">
    <property type="entry name" value="ZF_RING_2"/>
    <property type="match status" value="1"/>
</dbReference>
<dbReference type="GeneID" id="113855868"/>
<dbReference type="RefSeq" id="XP_027343299.1">
    <property type="nucleotide sequence ID" value="XM_027487498.1"/>
</dbReference>
<feature type="region of interest" description="Disordered" evidence="2">
    <location>
        <begin position="178"/>
        <end position="204"/>
    </location>
</feature>
<evidence type="ECO:0000313" key="4">
    <source>
        <dbReference type="Proteomes" id="UP000694853"/>
    </source>
</evidence>
<keyword evidence="1" id="KW-0862">Zinc</keyword>
<keyword evidence="1" id="KW-0863">Zinc-finger</keyword>
<feature type="region of interest" description="Disordered" evidence="2">
    <location>
        <begin position="413"/>
        <end position="435"/>
    </location>
</feature>
<dbReference type="Proteomes" id="UP000694853">
    <property type="component" value="Unplaced"/>
</dbReference>
<feature type="compositionally biased region" description="Polar residues" evidence="2">
    <location>
        <begin position="178"/>
        <end position="188"/>
    </location>
</feature>
<feature type="compositionally biased region" description="Basic and acidic residues" evidence="2">
    <location>
        <begin position="710"/>
        <end position="720"/>
    </location>
</feature>
<gene>
    <name evidence="5" type="primary">LOC113855868</name>
</gene>
<dbReference type="OrthoDB" id="6078042at2759"/>
<feature type="compositionally biased region" description="Polar residues" evidence="2">
    <location>
        <begin position="723"/>
        <end position="737"/>
    </location>
</feature>
<name>A0A8B8KKC5_ABRPR</name>
<evidence type="ECO:0000313" key="5">
    <source>
        <dbReference type="RefSeq" id="XP_027343299.1"/>
    </source>
</evidence>
<protein>
    <submittedName>
        <fullName evidence="5">Uncharacterized protein LOC113855868</fullName>
    </submittedName>
</protein>
<dbReference type="PANTHER" id="PTHR47820">
    <property type="entry name" value="BNAC05G24000D PROTEIN"/>
    <property type="match status" value="1"/>
</dbReference>
<sequence length="876" mass="100578">MISPQVEVTPSSPFGCVNRRDACSTTHAAFQKNMVEDNINISDSAPKNDSKNPTNKIDTWPWVSRVAKNDNLRNLSFTDRLHNIKKDESSLSALVSPRHSKVIDRWAATARQHAQKMATTLENNKVEVKDKFPSRSSSFNSRKEVSPTRSNGSFESEISNLGASFLVRIWEKRLKTQSNNCTKPNASDSPRRTSSDASSNENAVSVEEQCMVLEEGDRTLNEESFPDWEEYNKTRLSDQSCSSPKISTLDVAENERGRVAYIIKRLTDTNQMRSSEVLLNDDNDHELCSSVTGSPYRERGSPYRERDPFSKPKQQEHRAFAHVISSPRIRGRQAFNDLLMQFESNRHGELNNLARRGAVSKFTQRGRIQSLLRLRLLQRGIAVFDLSGQKPAASEVNRQQGSSAIMQLRERFNTGNEPRTPSLVEKSNPRSPNREIVSTGMRYEKPTRNFVSKTSVNSKAHPSSDVTFRGTFFGVKNYDPKETIRTSSSMVDSNANYEMVHKAVTNDRQGDTTEINYDEMAIEEEVSDQQYAASSYDYTVEEEEVSNQHYDETSYDWTSHISRPRSYWEERRQEWYREKLDFSSANDEIRKLLERKTVSTLLSSGFHERLERLMKSHMGTKSHLISSQCDEEDQEGSMDQLMAFFQEHLHFRSKSQEDGMDRVQEEEERRNEEEEAEEKSIISGSDHEGDYFNHSSSSLHAPSPSSWSYRDNDAGDDSDRLVSMSSPPTSHQSQSFYQDNRQYSSSINHHSIEMEFIYELRGQMDQLFHEMSELRKSIKCCMDMQMQMQLQQSKNQEVHTEEEKKFHNRTPKKGNCCICNEKKVNSLLYRCGHMCACFKCANELQWNSGKCPKCQSPIIDVVRVYADTESSMVGMV</sequence>
<feature type="compositionally biased region" description="Basic and acidic residues" evidence="2">
    <location>
        <begin position="296"/>
        <end position="315"/>
    </location>
</feature>
<keyword evidence="1" id="KW-0479">Metal-binding</keyword>
<reference evidence="5" key="2">
    <citation type="submission" date="2025-08" db="UniProtKB">
        <authorList>
            <consortium name="RefSeq"/>
        </authorList>
    </citation>
    <scope>IDENTIFICATION</scope>
    <source>
        <tissue evidence="5">Young leaves</tissue>
    </source>
</reference>
<accession>A0A8B8KKC5</accession>
<reference evidence="4" key="1">
    <citation type="journal article" date="2019" name="Toxins">
        <title>Detection of Abrin-Like and Prepropulchellin-Like Toxin Genes and Transcripts Using Whole Genome Sequencing and Full-Length Transcript Sequencing of Abrus precatorius.</title>
        <authorList>
            <person name="Hovde B.T."/>
            <person name="Daligault H.E."/>
            <person name="Hanschen E.R."/>
            <person name="Kunde Y.A."/>
            <person name="Johnson M.B."/>
            <person name="Starkenburg S.R."/>
            <person name="Johnson S.L."/>
        </authorList>
    </citation>
    <scope>NUCLEOTIDE SEQUENCE [LARGE SCALE GENOMIC DNA]</scope>
</reference>
<feature type="compositionally biased region" description="Low complexity" evidence="2">
    <location>
        <begin position="694"/>
        <end position="708"/>
    </location>
</feature>
<evidence type="ECO:0000256" key="1">
    <source>
        <dbReference type="PROSITE-ProRule" id="PRU00175"/>
    </source>
</evidence>
<dbReference type="Gene3D" id="3.30.40.10">
    <property type="entry name" value="Zinc/RING finger domain, C3HC4 (zinc finger)"/>
    <property type="match status" value="1"/>
</dbReference>
<dbReference type="PANTHER" id="PTHR47820:SF3">
    <property type="entry name" value="OS07G0499800 PROTEIN"/>
    <property type="match status" value="1"/>
</dbReference>
<keyword evidence="4" id="KW-1185">Reference proteome</keyword>
<dbReference type="KEGG" id="aprc:113855868"/>
<feature type="region of interest" description="Disordered" evidence="2">
    <location>
        <begin position="654"/>
        <end position="737"/>
    </location>
</feature>
<dbReference type="CDD" id="cd16647">
    <property type="entry name" value="mRING-HC-C3HC5_NEU1"/>
    <property type="match status" value="1"/>
</dbReference>
<evidence type="ECO:0000259" key="3">
    <source>
        <dbReference type="PROSITE" id="PS50089"/>
    </source>
</evidence>
<feature type="domain" description="RING-type" evidence="3">
    <location>
        <begin position="816"/>
        <end position="855"/>
    </location>
</feature>
<feature type="region of interest" description="Disordered" evidence="2">
    <location>
        <begin position="132"/>
        <end position="154"/>
    </location>
</feature>